<evidence type="ECO:0000259" key="1">
    <source>
        <dbReference type="Pfam" id="PF01225"/>
    </source>
</evidence>
<dbReference type="GO" id="GO:0016881">
    <property type="term" value="F:acid-amino acid ligase activity"/>
    <property type="evidence" value="ECO:0007669"/>
    <property type="project" value="InterPro"/>
</dbReference>
<organism evidence="2">
    <name type="scientific">marine sediment metagenome</name>
    <dbReference type="NCBI Taxonomy" id="412755"/>
    <lineage>
        <taxon>unclassified sequences</taxon>
        <taxon>metagenomes</taxon>
        <taxon>ecological metagenomes</taxon>
    </lineage>
</organism>
<sequence>MVKRVYKKLNNIHMVGIGGTGMNGIAEVLLNMDYNISGTDIEESEVTQRLARLGAKIS</sequence>
<dbReference type="Pfam" id="PF01225">
    <property type="entry name" value="Mur_ligase"/>
    <property type="match status" value="1"/>
</dbReference>
<dbReference type="SUPFAM" id="SSF51984">
    <property type="entry name" value="MurCD N-terminal domain"/>
    <property type="match status" value="1"/>
</dbReference>
<dbReference type="Gene3D" id="3.40.50.720">
    <property type="entry name" value="NAD(P)-binding Rossmann-like Domain"/>
    <property type="match status" value="1"/>
</dbReference>
<comment type="caution">
    <text evidence="2">The sequence shown here is derived from an EMBL/GenBank/DDBJ whole genome shotgun (WGS) entry which is preliminary data.</text>
</comment>
<accession>X0UBC1</accession>
<name>X0UBC1_9ZZZZ</name>
<protein>
    <recommendedName>
        <fullName evidence="1">Mur ligase N-terminal catalytic domain-containing protein</fullName>
    </recommendedName>
</protein>
<feature type="non-terminal residue" evidence="2">
    <location>
        <position position="58"/>
    </location>
</feature>
<reference evidence="2" key="1">
    <citation type="journal article" date="2014" name="Front. Microbiol.">
        <title>High frequency of phylogenetically diverse reductive dehalogenase-homologous genes in deep subseafloor sedimentary metagenomes.</title>
        <authorList>
            <person name="Kawai M."/>
            <person name="Futagami T."/>
            <person name="Toyoda A."/>
            <person name="Takaki Y."/>
            <person name="Nishi S."/>
            <person name="Hori S."/>
            <person name="Arai W."/>
            <person name="Tsubouchi T."/>
            <person name="Morono Y."/>
            <person name="Uchiyama I."/>
            <person name="Ito T."/>
            <person name="Fujiyama A."/>
            <person name="Inagaki F."/>
            <person name="Takami H."/>
        </authorList>
    </citation>
    <scope>NUCLEOTIDE SEQUENCE</scope>
    <source>
        <strain evidence="2">Expedition CK06-06</strain>
    </source>
</reference>
<dbReference type="PANTHER" id="PTHR43445:SF3">
    <property type="entry name" value="UDP-N-ACETYLMURAMATE--L-ALANINE LIGASE"/>
    <property type="match status" value="1"/>
</dbReference>
<dbReference type="InterPro" id="IPR050061">
    <property type="entry name" value="MurCDEF_pg_biosynth"/>
</dbReference>
<dbReference type="InterPro" id="IPR000713">
    <property type="entry name" value="Mur_ligase_N"/>
</dbReference>
<evidence type="ECO:0000313" key="2">
    <source>
        <dbReference type="EMBL" id="GAF97657.1"/>
    </source>
</evidence>
<dbReference type="AlphaFoldDB" id="X0UBC1"/>
<proteinExistence type="predicted"/>
<gene>
    <name evidence="2" type="ORF">S01H1_24707</name>
</gene>
<dbReference type="PANTHER" id="PTHR43445">
    <property type="entry name" value="UDP-N-ACETYLMURAMATE--L-ALANINE LIGASE-RELATED"/>
    <property type="match status" value="1"/>
</dbReference>
<feature type="domain" description="Mur ligase N-terminal catalytic" evidence="1">
    <location>
        <begin position="11"/>
        <end position="57"/>
    </location>
</feature>
<dbReference type="EMBL" id="BARS01014871">
    <property type="protein sequence ID" value="GAF97657.1"/>
    <property type="molecule type" value="Genomic_DNA"/>
</dbReference>